<dbReference type="Gene3D" id="2.40.50.140">
    <property type="entry name" value="Nucleic acid-binding proteins"/>
    <property type="match status" value="1"/>
</dbReference>
<evidence type="ECO:0000256" key="5">
    <source>
        <dbReference type="ARBA" id="ARBA00022917"/>
    </source>
</evidence>
<dbReference type="SUPFAM" id="SSF55261">
    <property type="entry name" value="GAD domain-like"/>
    <property type="match status" value="1"/>
</dbReference>
<keyword evidence="5" id="KW-0648">Protein biosynthesis</keyword>
<accession>A0ABN8CVX4</accession>
<dbReference type="EMBL" id="CAKLCB010000218">
    <property type="protein sequence ID" value="CAH0516970.1"/>
    <property type="molecule type" value="Genomic_DNA"/>
</dbReference>
<dbReference type="InterPro" id="IPR029351">
    <property type="entry name" value="GAD_dom"/>
</dbReference>
<feature type="domain" description="Aminoacyl-transfer RNA synthetases class-II family profile" evidence="7">
    <location>
        <begin position="170"/>
        <end position="629"/>
    </location>
</feature>
<evidence type="ECO:0000256" key="1">
    <source>
        <dbReference type="ARBA" id="ARBA00006303"/>
    </source>
</evidence>
<dbReference type="Pfam" id="PF01336">
    <property type="entry name" value="tRNA_anti-codon"/>
    <property type="match status" value="1"/>
</dbReference>
<dbReference type="Pfam" id="PF00152">
    <property type="entry name" value="tRNA-synt_2"/>
    <property type="match status" value="1"/>
</dbReference>
<reference evidence="8 9" key="1">
    <citation type="submission" date="2021-11" db="EMBL/GenBank/DDBJ databases">
        <authorList>
            <person name="Islam A."/>
            <person name="Islam S."/>
            <person name="Flora M.S."/>
            <person name="Rahman M."/>
            <person name="Ziaur R.M."/>
            <person name="Epstein J.H."/>
            <person name="Hassan M."/>
            <person name="Klassen M."/>
            <person name="Woodard K."/>
            <person name="Webb A."/>
            <person name="Webby R.J."/>
            <person name="El Zowalaty M.E."/>
        </authorList>
    </citation>
    <scope>NUCLEOTIDE SEQUENCE [LARGE SCALE GENOMIC DNA]</scope>
    <source>
        <strain evidence="8">Pbs1</strain>
    </source>
</reference>
<comment type="caution">
    <text evidence="8">The sequence shown here is derived from an EMBL/GenBank/DDBJ whole genome shotgun (WGS) entry which is preliminary data.</text>
</comment>
<dbReference type="Proteomes" id="UP001158986">
    <property type="component" value="Unassembled WGS sequence"/>
</dbReference>
<dbReference type="SUPFAM" id="SSF55681">
    <property type="entry name" value="Class II aaRS and biotin synthetases"/>
    <property type="match status" value="1"/>
</dbReference>
<dbReference type="PROSITE" id="PS50862">
    <property type="entry name" value="AA_TRNA_LIGASE_II"/>
    <property type="match status" value="1"/>
</dbReference>
<dbReference type="CDD" id="cd04317">
    <property type="entry name" value="EcAspRS_like_N"/>
    <property type="match status" value="1"/>
</dbReference>
<evidence type="ECO:0000256" key="6">
    <source>
        <dbReference type="ARBA" id="ARBA00023146"/>
    </source>
</evidence>
<organism evidence="8 9">
    <name type="scientific">Peronospora belbahrii</name>
    <dbReference type="NCBI Taxonomy" id="622444"/>
    <lineage>
        <taxon>Eukaryota</taxon>
        <taxon>Sar</taxon>
        <taxon>Stramenopiles</taxon>
        <taxon>Oomycota</taxon>
        <taxon>Peronosporomycetes</taxon>
        <taxon>Peronosporales</taxon>
        <taxon>Peronosporaceae</taxon>
        <taxon>Peronospora</taxon>
    </lineage>
</organism>
<dbReference type="InterPro" id="IPR006195">
    <property type="entry name" value="aa-tRNA-synth_II"/>
</dbReference>
<keyword evidence="2" id="KW-0436">Ligase</keyword>
<dbReference type="Pfam" id="PF02938">
    <property type="entry name" value="GAD"/>
    <property type="match status" value="1"/>
</dbReference>
<keyword evidence="4" id="KW-0067">ATP-binding</keyword>
<dbReference type="InterPro" id="IPR045864">
    <property type="entry name" value="aa-tRNA-synth_II/BPL/LPL"/>
</dbReference>
<dbReference type="Gene3D" id="3.30.930.10">
    <property type="entry name" value="Bira Bifunctional Protein, Domain 2"/>
    <property type="match status" value="1"/>
</dbReference>
<dbReference type="NCBIfam" id="TIGR00459">
    <property type="entry name" value="aspS_bact"/>
    <property type="match status" value="1"/>
</dbReference>
<dbReference type="Gene3D" id="3.30.1360.30">
    <property type="entry name" value="GAD-like domain"/>
    <property type="match status" value="1"/>
</dbReference>
<dbReference type="InterPro" id="IPR004524">
    <property type="entry name" value="Asp-tRNA-ligase_1"/>
</dbReference>
<dbReference type="InterPro" id="IPR004364">
    <property type="entry name" value="Aa-tRNA-synt_II"/>
</dbReference>
<dbReference type="PANTHER" id="PTHR22594">
    <property type="entry name" value="ASPARTYL/LYSYL-TRNA SYNTHETASE"/>
    <property type="match status" value="1"/>
</dbReference>
<sequence>MLAKRYFSRLHHTVLKRSLAINRSLSSFRTHSCGELRQEFHEGQRVTLSGWVDAIRTFGPVSFLSLRDRDGVTQLVLETDFLQKADDVVSNIRPESVVQASGVVRARPTNMRNDKMATGAVEVVVDEMTELNSCVSLPIQVSTGSEVANEDTRLRYRYLDLRRPALQQNLVVRSHISLAARNFLCSEGFLEIETPTLFKSTPEGAREFLVPTRTEGMFYALTQSPQQYKQLLMVGGLDRYFQLARCYRDEGGRADRQPEFTQIDLEMSFVTREDIMHLVERLVKEIWKAAGKELRDRPFVRMTFDEAMHRFGVDKPDTRYGIELQDVGDLLEGCEFVPLNTVFAKSRYNKRGVIRAINAKNLARSALSRKEINELEMVAKRASSTAVAFVVKVEAEKQWKSSLRKKLSALEMDQLNDRLGAEEGDVLIFAAGSYRDVNTLLGRLRTHTSRLLYAKGYLQAELDPDNFHHLWVIDFPMFERSEDDNENIPASEDKISLSATHHPFTAPRADHAVLLDDILAATARDDKKRLLEDPEIVEKLLELTAQHYDIVCNGWELGGGSIRIHQAKLQQAVFEDVLELPTLQRRSFEHLLQALSHGAPPHGGIALGLDRLVAILCGASSLRDVIAFPKSSTGNELMTNAPGPVLVEQLEAYHIQVHHDEK</sequence>
<evidence type="ECO:0000256" key="2">
    <source>
        <dbReference type="ARBA" id="ARBA00022598"/>
    </source>
</evidence>
<dbReference type="NCBIfam" id="NF001750">
    <property type="entry name" value="PRK00476.1"/>
    <property type="match status" value="1"/>
</dbReference>
<evidence type="ECO:0000259" key="7">
    <source>
        <dbReference type="PROSITE" id="PS50862"/>
    </source>
</evidence>
<gene>
    <name evidence="8" type="ORF">PBS001_LOCUS3604</name>
</gene>
<evidence type="ECO:0000313" key="9">
    <source>
        <dbReference type="Proteomes" id="UP001158986"/>
    </source>
</evidence>
<dbReference type="InterPro" id="IPR047089">
    <property type="entry name" value="Asp-tRNA-ligase_1_N"/>
</dbReference>
<comment type="similarity">
    <text evidence="1">Belongs to the class-II aminoacyl-tRNA synthetase family. Type 1 subfamily.</text>
</comment>
<dbReference type="InterPro" id="IPR012340">
    <property type="entry name" value="NA-bd_OB-fold"/>
</dbReference>
<keyword evidence="9" id="KW-1185">Reference proteome</keyword>
<dbReference type="HAMAP" id="MF_00044">
    <property type="entry name" value="Asp_tRNA_synth_type1"/>
    <property type="match status" value="1"/>
</dbReference>
<dbReference type="PRINTS" id="PR01042">
    <property type="entry name" value="TRNASYNTHASP"/>
</dbReference>
<keyword evidence="6" id="KW-0030">Aminoacyl-tRNA synthetase</keyword>
<dbReference type="InterPro" id="IPR004365">
    <property type="entry name" value="NA-bd_OB_tRNA"/>
</dbReference>
<dbReference type="InterPro" id="IPR002312">
    <property type="entry name" value="Asp/Asn-tRNA-synth_IIb"/>
</dbReference>
<keyword evidence="3" id="KW-0547">Nucleotide-binding</keyword>
<dbReference type="InterPro" id="IPR004115">
    <property type="entry name" value="GAD-like_sf"/>
</dbReference>
<evidence type="ECO:0000256" key="4">
    <source>
        <dbReference type="ARBA" id="ARBA00022840"/>
    </source>
</evidence>
<dbReference type="PANTHER" id="PTHR22594:SF5">
    <property type="entry name" value="ASPARTATE--TRNA LIGASE, MITOCHONDRIAL"/>
    <property type="match status" value="1"/>
</dbReference>
<evidence type="ECO:0000313" key="8">
    <source>
        <dbReference type="EMBL" id="CAH0516970.1"/>
    </source>
</evidence>
<name>A0ABN8CVX4_9STRA</name>
<protein>
    <recommendedName>
        <fullName evidence="7">Aminoacyl-transfer RNA synthetases class-II family profile domain-containing protein</fullName>
    </recommendedName>
</protein>
<evidence type="ECO:0000256" key="3">
    <source>
        <dbReference type="ARBA" id="ARBA00022741"/>
    </source>
</evidence>
<proteinExistence type="inferred from homology"/>
<dbReference type="SUPFAM" id="SSF50249">
    <property type="entry name" value="Nucleic acid-binding proteins"/>
    <property type="match status" value="1"/>
</dbReference>